<dbReference type="PANTHER" id="PTHR15231">
    <property type="entry name" value="PHOSPHATIDYLINOSITOL N-ACETYLGLUCOSAMINYLTRANSFERASE SUBUNIT H"/>
    <property type="match status" value="1"/>
</dbReference>
<dbReference type="InterPro" id="IPR044215">
    <property type="entry name" value="PIG-H"/>
</dbReference>
<dbReference type="AlphaFoldDB" id="A0A976II25"/>
<feature type="transmembrane region" description="Helical" evidence="3">
    <location>
        <begin position="61"/>
        <end position="81"/>
    </location>
</feature>
<dbReference type="Pfam" id="PF10181">
    <property type="entry name" value="PIG-H"/>
    <property type="match status" value="1"/>
</dbReference>
<evidence type="ECO:0000256" key="3">
    <source>
        <dbReference type="SAM" id="Phobius"/>
    </source>
</evidence>
<organism evidence="5 6">
    <name type="scientific">Bremia lactucae</name>
    <name type="common">Lettuce downy mildew</name>
    <dbReference type="NCBI Taxonomy" id="4779"/>
    <lineage>
        <taxon>Eukaryota</taxon>
        <taxon>Sar</taxon>
        <taxon>Stramenopiles</taxon>
        <taxon>Oomycota</taxon>
        <taxon>Peronosporomycetes</taxon>
        <taxon>Peronosporales</taxon>
        <taxon>Peronosporaceae</taxon>
        <taxon>Bremia</taxon>
    </lineage>
</organism>
<evidence type="ECO:0000259" key="4">
    <source>
        <dbReference type="Pfam" id="PF10181"/>
    </source>
</evidence>
<dbReference type="GeneID" id="94348037"/>
<evidence type="ECO:0000256" key="1">
    <source>
        <dbReference type="ARBA" id="ARBA00004687"/>
    </source>
</evidence>
<dbReference type="EMBL" id="SHOA02000012">
    <property type="protein sequence ID" value="TDH72209.1"/>
    <property type="molecule type" value="Genomic_DNA"/>
</dbReference>
<feature type="transmembrane region" description="Helical" evidence="3">
    <location>
        <begin position="87"/>
        <end position="106"/>
    </location>
</feature>
<comment type="caution">
    <text evidence="5">The sequence shown here is derived from an EMBL/GenBank/DDBJ whole genome shotgun (WGS) entry which is preliminary data.</text>
</comment>
<evidence type="ECO:0000313" key="5">
    <source>
        <dbReference type="EMBL" id="TDH72209.1"/>
    </source>
</evidence>
<sequence>MLLFLSMLGYIFVYNLILMLILCKFRMRCPASKVVLRVRTYGQQGIEFALSGPMSHEKRSIGLWSLIVVFFLSSGGVLSTIRWDVSSSRLLLGLLLALLTATTYYGSGRVIVEESMLVVPTLGVKLSKRRRSGAITSEFVDLEIICGVAVTEAITFSNVVYLLVLLVEGQSDMTLPFQVGV</sequence>
<evidence type="ECO:0000256" key="2">
    <source>
        <dbReference type="ARBA" id="ARBA00009610"/>
    </source>
</evidence>
<dbReference type="GO" id="GO:0006506">
    <property type="term" value="P:GPI anchor biosynthetic process"/>
    <property type="evidence" value="ECO:0007669"/>
    <property type="project" value="InterPro"/>
</dbReference>
<comment type="pathway">
    <text evidence="1">Glycolipid biosynthesis; glycosylphosphatidylinositol-anchor biosynthesis.</text>
</comment>
<keyword evidence="3" id="KW-0812">Transmembrane</keyword>
<reference evidence="5 6" key="1">
    <citation type="journal article" date="2021" name="Genome Biol.">
        <title>AFLAP: assembly-free linkage analysis pipeline using k-mers from genome sequencing data.</title>
        <authorList>
            <person name="Fletcher K."/>
            <person name="Zhang L."/>
            <person name="Gil J."/>
            <person name="Han R."/>
            <person name="Cavanaugh K."/>
            <person name="Michelmore R."/>
        </authorList>
    </citation>
    <scope>NUCLEOTIDE SEQUENCE [LARGE SCALE GENOMIC DNA]</scope>
    <source>
        <strain evidence="5 6">SF5</strain>
    </source>
</reference>
<proteinExistence type="inferred from homology"/>
<keyword evidence="6" id="KW-1185">Reference proteome</keyword>
<feature type="transmembrane region" description="Helical" evidence="3">
    <location>
        <begin position="6"/>
        <end position="23"/>
    </location>
</feature>
<dbReference type="Proteomes" id="UP000294530">
    <property type="component" value="Unassembled WGS sequence"/>
</dbReference>
<name>A0A976II25_BRELC</name>
<evidence type="ECO:0000313" key="6">
    <source>
        <dbReference type="Proteomes" id="UP000294530"/>
    </source>
</evidence>
<accession>A0A976II25</accession>
<dbReference type="GO" id="GO:0000506">
    <property type="term" value="C:glycosylphosphatidylinositol-N-acetylglucosaminyltransferase (GPI-GnT) complex"/>
    <property type="evidence" value="ECO:0007669"/>
    <property type="project" value="InterPro"/>
</dbReference>
<keyword evidence="3" id="KW-0472">Membrane</keyword>
<protein>
    <recommendedName>
        <fullName evidence="4">Phosphatidylinositol N-acetylglucosaminyltransferase subunit H conserved domain-containing protein</fullName>
    </recommendedName>
</protein>
<comment type="similarity">
    <text evidence="2">Belongs to the PIGH family.</text>
</comment>
<dbReference type="RefSeq" id="XP_067821708.1">
    <property type="nucleotide sequence ID" value="XM_067962366.1"/>
</dbReference>
<gene>
    <name evidence="5" type="ORF">CCR75_004280</name>
</gene>
<feature type="domain" description="Phosphatidylinositol N-acetylglucosaminyltransferase subunit H conserved" evidence="4">
    <location>
        <begin position="115"/>
        <end position="178"/>
    </location>
</feature>
<dbReference type="InterPro" id="IPR019328">
    <property type="entry name" value="PIGH-H_dom"/>
</dbReference>
<keyword evidence="3" id="KW-1133">Transmembrane helix</keyword>
<dbReference type="PANTHER" id="PTHR15231:SF1">
    <property type="entry name" value="PHOSPHATIDYLINOSITOL N-ACETYLGLUCOSAMINYLTRANSFERASE SUBUNIT H"/>
    <property type="match status" value="1"/>
</dbReference>
<dbReference type="KEGG" id="blac:94348037"/>